<accession>A0A9W9PYV3</accession>
<dbReference type="EMBL" id="JAPZBO010000004">
    <property type="protein sequence ID" value="KAJ5318724.1"/>
    <property type="molecule type" value="Genomic_DNA"/>
</dbReference>
<reference evidence="4" key="1">
    <citation type="submission" date="2022-12" db="EMBL/GenBank/DDBJ databases">
        <authorList>
            <person name="Petersen C."/>
        </authorList>
    </citation>
    <scope>NUCLEOTIDE SEQUENCE</scope>
    <source>
        <strain evidence="4">IBT 21472</strain>
    </source>
</reference>
<keyword evidence="2 3" id="KW-0040">ANK repeat</keyword>
<evidence type="ECO:0000313" key="5">
    <source>
        <dbReference type="Proteomes" id="UP001147746"/>
    </source>
</evidence>
<dbReference type="PROSITE" id="PS50088">
    <property type="entry name" value="ANK_REPEAT"/>
    <property type="match status" value="2"/>
</dbReference>
<keyword evidence="5" id="KW-1185">Reference proteome</keyword>
<dbReference type="SMART" id="SM00248">
    <property type="entry name" value="ANK"/>
    <property type="match status" value="5"/>
</dbReference>
<dbReference type="PANTHER" id="PTHR24124:SF14">
    <property type="entry name" value="CHROMOSOME UNDETERMINED SCAFFOLD_25, WHOLE GENOME SHOTGUN SEQUENCE"/>
    <property type="match status" value="1"/>
</dbReference>
<dbReference type="AlphaFoldDB" id="A0A9W9PYV3"/>
<dbReference type="PANTHER" id="PTHR24124">
    <property type="entry name" value="ANKYRIN REPEAT FAMILY A"/>
    <property type="match status" value="1"/>
</dbReference>
<dbReference type="Gene3D" id="1.25.40.20">
    <property type="entry name" value="Ankyrin repeat-containing domain"/>
    <property type="match status" value="1"/>
</dbReference>
<dbReference type="Pfam" id="PF00023">
    <property type="entry name" value="Ank"/>
    <property type="match status" value="1"/>
</dbReference>
<sequence>MSPLDLTDSGEPMDCNIDAATLCIGNKANIGETDSKGWTVLIYYARLDGNTTQTAQFLAQEGLDVNQCDNDGWTPLHHAIAIGNTKVCQLLVEKGADVNLANSLGETALMFCAKHSNLEAATLLIESGADVNQENRVGWTPLTYCARYCDSAQIAKLLIYHWAKVNQPDCLGWPPLTHCALAGGKLVAEALVCNGAGITPRQ</sequence>
<comment type="caution">
    <text evidence="4">The sequence shown here is derived from an EMBL/GenBank/DDBJ whole genome shotgun (WGS) entry which is preliminary data.</text>
</comment>
<organism evidence="4 5">
    <name type="scientific">Penicillium atrosanguineum</name>
    <dbReference type="NCBI Taxonomy" id="1132637"/>
    <lineage>
        <taxon>Eukaryota</taxon>
        <taxon>Fungi</taxon>
        <taxon>Dikarya</taxon>
        <taxon>Ascomycota</taxon>
        <taxon>Pezizomycotina</taxon>
        <taxon>Eurotiomycetes</taxon>
        <taxon>Eurotiomycetidae</taxon>
        <taxon>Eurotiales</taxon>
        <taxon>Aspergillaceae</taxon>
        <taxon>Penicillium</taxon>
    </lineage>
</organism>
<evidence type="ECO:0000256" key="1">
    <source>
        <dbReference type="ARBA" id="ARBA00022737"/>
    </source>
</evidence>
<gene>
    <name evidence="4" type="ORF">N7476_005144</name>
</gene>
<reference evidence="4" key="2">
    <citation type="journal article" date="2023" name="IMA Fungus">
        <title>Comparative genomic study of the Penicillium genus elucidates a diverse pangenome and 15 lateral gene transfer events.</title>
        <authorList>
            <person name="Petersen C."/>
            <person name="Sorensen T."/>
            <person name="Nielsen M.R."/>
            <person name="Sondergaard T.E."/>
            <person name="Sorensen J.L."/>
            <person name="Fitzpatrick D.A."/>
            <person name="Frisvad J.C."/>
            <person name="Nielsen K.L."/>
        </authorList>
    </citation>
    <scope>NUCLEOTIDE SEQUENCE</scope>
    <source>
        <strain evidence="4">IBT 21472</strain>
    </source>
</reference>
<evidence type="ECO:0000313" key="4">
    <source>
        <dbReference type="EMBL" id="KAJ5318724.1"/>
    </source>
</evidence>
<proteinExistence type="predicted"/>
<dbReference type="GO" id="GO:0005634">
    <property type="term" value="C:nucleus"/>
    <property type="evidence" value="ECO:0007669"/>
    <property type="project" value="TreeGrafter"/>
</dbReference>
<dbReference type="PRINTS" id="PR01415">
    <property type="entry name" value="ANKYRIN"/>
</dbReference>
<dbReference type="InterPro" id="IPR036770">
    <property type="entry name" value="Ankyrin_rpt-contain_sf"/>
</dbReference>
<keyword evidence="1" id="KW-0677">Repeat</keyword>
<dbReference type="InterPro" id="IPR002110">
    <property type="entry name" value="Ankyrin_rpt"/>
</dbReference>
<name>A0A9W9PYV3_9EURO</name>
<protein>
    <submittedName>
        <fullName evidence="4">Uncharacterized protein</fullName>
    </submittedName>
</protein>
<dbReference type="SUPFAM" id="SSF48403">
    <property type="entry name" value="Ankyrin repeat"/>
    <property type="match status" value="1"/>
</dbReference>
<dbReference type="Proteomes" id="UP001147746">
    <property type="component" value="Unassembled WGS sequence"/>
</dbReference>
<dbReference type="PROSITE" id="PS50297">
    <property type="entry name" value="ANK_REP_REGION"/>
    <property type="match status" value="2"/>
</dbReference>
<evidence type="ECO:0000256" key="2">
    <source>
        <dbReference type="ARBA" id="ARBA00023043"/>
    </source>
</evidence>
<feature type="repeat" description="ANK" evidence="3">
    <location>
        <begin position="104"/>
        <end position="136"/>
    </location>
</feature>
<feature type="repeat" description="ANK" evidence="3">
    <location>
        <begin position="71"/>
        <end position="103"/>
    </location>
</feature>
<dbReference type="GO" id="GO:0010468">
    <property type="term" value="P:regulation of gene expression"/>
    <property type="evidence" value="ECO:0007669"/>
    <property type="project" value="TreeGrafter"/>
</dbReference>
<dbReference type="Pfam" id="PF12796">
    <property type="entry name" value="Ank_2"/>
    <property type="match status" value="1"/>
</dbReference>
<evidence type="ECO:0000256" key="3">
    <source>
        <dbReference type="PROSITE-ProRule" id="PRU00023"/>
    </source>
</evidence>